<feature type="transmembrane region" description="Helical" evidence="6">
    <location>
        <begin position="211"/>
        <end position="227"/>
    </location>
</feature>
<evidence type="ECO:0000256" key="5">
    <source>
        <dbReference type="ARBA" id="ARBA00023136"/>
    </source>
</evidence>
<dbReference type="RefSeq" id="WP_020334412.1">
    <property type="nucleotide sequence ID" value="NZ_ATFJ01000021.1"/>
</dbReference>
<name>A0AAN0Y7E5_VIBNA</name>
<evidence type="ECO:0000256" key="4">
    <source>
        <dbReference type="ARBA" id="ARBA00022989"/>
    </source>
</evidence>
<feature type="transmembrane region" description="Helical" evidence="6">
    <location>
        <begin position="366"/>
        <end position="385"/>
    </location>
</feature>
<keyword evidence="2" id="KW-1003">Cell membrane</keyword>
<dbReference type="InterPro" id="IPR036259">
    <property type="entry name" value="MFS_trans_sf"/>
</dbReference>
<accession>A0AAN0Y7E5</accession>
<dbReference type="Pfam" id="PF07690">
    <property type="entry name" value="MFS_1"/>
    <property type="match status" value="1"/>
</dbReference>
<dbReference type="PANTHER" id="PTHR23513">
    <property type="entry name" value="INTEGRAL MEMBRANE EFFLUX PROTEIN-RELATED"/>
    <property type="match status" value="1"/>
</dbReference>
<dbReference type="AlphaFoldDB" id="A0AAN0Y7E5"/>
<dbReference type="GO" id="GO:0022857">
    <property type="term" value="F:transmembrane transporter activity"/>
    <property type="evidence" value="ECO:0007669"/>
    <property type="project" value="InterPro"/>
</dbReference>
<evidence type="ECO:0000256" key="3">
    <source>
        <dbReference type="ARBA" id="ARBA00022692"/>
    </source>
</evidence>
<dbReference type="InterPro" id="IPR011701">
    <property type="entry name" value="MFS"/>
</dbReference>
<dbReference type="Proteomes" id="UP000092741">
    <property type="component" value="Chromosome 2"/>
</dbReference>
<feature type="transmembrane region" description="Helical" evidence="6">
    <location>
        <begin position="36"/>
        <end position="58"/>
    </location>
</feature>
<evidence type="ECO:0000313" key="7">
    <source>
        <dbReference type="EMBL" id="ANQ15224.1"/>
    </source>
</evidence>
<dbReference type="KEGG" id="vna:PN96_17335"/>
<dbReference type="GeneID" id="70914596"/>
<feature type="transmembrane region" description="Helical" evidence="6">
    <location>
        <begin position="162"/>
        <end position="181"/>
    </location>
</feature>
<reference evidence="7 8" key="1">
    <citation type="submission" date="2016-07" db="EMBL/GenBank/DDBJ databases">
        <title>Developing Vibrio natriegens as a novel, fast-growing host for biotechnology.</title>
        <authorList>
            <person name="Weinstock M.T."/>
            <person name="Hesek E.D."/>
            <person name="Wilson C.M."/>
            <person name="Gibson D.G."/>
        </authorList>
    </citation>
    <scope>NUCLEOTIDE SEQUENCE [LARGE SCALE GENOMIC DNA]</scope>
    <source>
        <strain evidence="7 8">ATCC 14048</strain>
    </source>
</reference>
<feature type="transmembrane region" description="Helical" evidence="6">
    <location>
        <begin position="301"/>
        <end position="319"/>
    </location>
</feature>
<dbReference type="GO" id="GO:0005886">
    <property type="term" value="C:plasma membrane"/>
    <property type="evidence" value="ECO:0007669"/>
    <property type="project" value="UniProtKB-SubCell"/>
</dbReference>
<dbReference type="EMBL" id="CP016346">
    <property type="protein sequence ID" value="ANQ15224.1"/>
    <property type="molecule type" value="Genomic_DNA"/>
</dbReference>
<evidence type="ECO:0000256" key="1">
    <source>
        <dbReference type="ARBA" id="ARBA00004651"/>
    </source>
</evidence>
<keyword evidence="5 6" id="KW-0472">Membrane</keyword>
<dbReference type="CDD" id="cd06173">
    <property type="entry name" value="MFS_MefA_like"/>
    <property type="match status" value="1"/>
</dbReference>
<sequence length="402" mass="45064">MKNKTQPYLIGRFFDSISSGLFMMALPWVMLASPGMGTFVALVSLTCTAVSFLVTPFFSTLTDRHSRKTLLIVNQWVQAGMALVVFAAYGLELESHWLLAFAQLVYWVSSNVAWATNNAFTQENYQQHEYAKISGQQEIVMQSTTLGAGALGVLLLEKWGMMEFALFAATASSLAAIFYILTPYTRRLRESHSVSFMNQLKESKHIFSREPYFFGFILLSCLSYPVLTYLSKLVPIWFSEQDITGDWFAGFNISFGLGSLFTGLIVTKVLNRLPHAHIIFVSMTILSLTLIGMSFSLHPMGILMLIALFGVFNALNRIARINWMHHTVSIHQRGRVDGGISMFSTTVQSLSYVVIAMLSHYDMTRYGFIFAAVVMMVAVGAMWALQKNIDDNNDLALQTVMK</sequence>
<dbReference type="PANTHER" id="PTHR23513:SF11">
    <property type="entry name" value="STAPHYLOFERRIN A TRANSPORTER"/>
    <property type="match status" value="1"/>
</dbReference>
<evidence type="ECO:0000256" key="6">
    <source>
        <dbReference type="SAM" id="Phobius"/>
    </source>
</evidence>
<comment type="subcellular location">
    <subcellularLocation>
        <location evidence="1">Cell membrane</location>
        <topology evidence="1">Multi-pass membrane protein</topology>
    </subcellularLocation>
</comment>
<keyword evidence="8" id="KW-1185">Reference proteome</keyword>
<feature type="transmembrane region" description="Helical" evidence="6">
    <location>
        <begin position="247"/>
        <end position="266"/>
    </location>
</feature>
<keyword evidence="3 6" id="KW-0812">Transmembrane</keyword>
<evidence type="ECO:0000313" key="8">
    <source>
        <dbReference type="Proteomes" id="UP000092741"/>
    </source>
</evidence>
<feature type="transmembrane region" description="Helical" evidence="6">
    <location>
        <begin position="70"/>
        <end position="91"/>
    </location>
</feature>
<feature type="transmembrane region" description="Helical" evidence="6">
    <location>
        <begin position="278"/>
        <end position="295"/>
    </location>
</feature>
<organism evidence="7 8">
    <name type="scientific">Vibrio natriegens NBRC 15636 = ATCC 14048 = DSM 759</name>
    <dbReference type="NCBI Taxonomy" id="1219067"/>
    <lineage>
        <taxon>Bacteria</taxon>
        <taxon>Pseudomonadati</taxon>
        <taxon>Pseudomonadota</taxon>
        <taxon>Gammaproteobacteria</taxon>
        <taxon>Vibrionales</taxon>
        <taxon>Vibrionaceae</taxon>
        <taxon>Vibrio</taxon>
    </lineage>
</organism>
<protein>
    <submittedName>
        <fullName evidence="7">MFS transporter</fullName>
    </submittedName>
</protein>
<evidence type="ECO:0000256" key="2">
    <source>
        <dbReference type="ARBA" id="ARBA00022475"/>
    </source>
</evidence>
<proteinExistence type="predicted"/>
<keyword evidence="4 6" id="KW-1133">Transmembrane helix</keyword>
<dbReference type="Gene3D" id="1.20.1250.20">
    <property type="entry name" value="MFS general substrate transporter like domains"/>
    <property type="match status" value="1"/>
</dbReference>
<dbReference type="SUPFAM" id="SSF103473">
    <property type="entry name" value="MFS general substrate transporter"/>
    <property type="match status" value="1"/>
</dbReference>
<feature type="transmembrane region" description="Helical" evidence="6">
    <location>
        <begin position="340"/>
        <end position="360"/>
    </location>
</feature>
<gene>
    <name evidence="7" type="ORF">BA890_21180</name>
</gene>
<feature type="transmembrane region" description="Helical" evidence="6">
    <location>
        <begin position="12"/>
        <end position="30"/>
    </location>
</feature>